<gene>
    <name evidence="1" type="ORF">SMI01S_15460</name>
</gene>
<evidence type="ECO:0000313" key="1">
    <source>
        <dbReference type="EMBL" id="GEM67940.1"/>
    </source>
</evidence>
<accession>A0ABQ0W205</accession>
<name>A0ABQ0W205_9SPHI</name>
<sequence>MGVTIYVFYWLGTWLDEKYAVEGEWWMKGLTMFGVGLSLYQFIKQVNYINRNE</sequence>
<protein>
    <recommendedName>
        <fullName evidence="3">F0F1-ATPase subunit Ca2+/Mg2+ transporter</fullName>
    </recommendedName>
</protein>
<dbReference type="EMBL" id="BJXH01000011">
    <property type="protein sequence ID" value="GEM67940.1"/>
    <property type="molecule type" value="Genomic_DNA"/>
</dbReference>
<reference evidence="1 2" key="1">
    <citation type="submission" date="2019-07" db="EMBL/GenBank/DDBJ databases">
        <title>Whole genome shotgun sequence of Sphingobacterium mizutaii NBRC 14946.</title>
        <authorList>
            <person name="Hosoyama A."/>
            <person name="Uohara A."/>
            <person name="Ohji S."/>
            <person name="Ichikawa N."/>
        </authorList>
    </citation>
    <scope>NUCLEOTIDE SEQUENCE [LARGE SCALE GENOMIC DNA]</scope>
    <source>
        <strain evidence="1 2">NBRC 14946</strain>
    </source>
</reference>
<dbReference type="Pfam" id="PF09527">
    <property type="entry name" value="ATPase_gene1"/>
    <property type="match status" value="1"/>
</dbReference>
<evidence type="ECO:0000313" key="2">
    <source>
        <dbReference type="Proteomes" id="UP000321676"/>
    </source>
</evidence>
<dbReference type="Proteomes" id="UP000321676">
    <property type="component" value="Unassembled WGS sequence"/>
</dbReference>
<comment type="caution">
    <text evidence="1">The sequence shown here is derived from an EMBL/GenBank/DDBJ whole genome shotgun (WGS) entry which is preliminary data.</text>
</comment>
<proteinExistence type="predicted"/>
<keyword evidence="2" id="KW-1185">Reference proteome</keyword>
<dbReference type="InterPro" id="IPR032820">
    <property type="entry name" value="ATPase_put"/>
</dbReference>
<evidence type="ECO:0008006" key="3">
    <source>
        <dbReference type="Google" id="ProtNLM"/>
    </source>
</evidence>
<organism evidence="1 2">
    <name type="scientific">Sphingobacterium mizutaii NBRC 14946 = DSM 11724</name>
    <dbReference type="NCBI Taxonomy" id="1220576"/>
    <lineage>
        <taxon>Bacteria</taxon>
        <taxon>Pseudomonadati</taxon>
        <taxon>Bacteroidota</taxon>
        <taxon>Sphingobacteriia</taxon>
        <taxon>Sphingobacteriales</taxon>
        <taxon>Sphingobacteriaceae</taxon>
        <taxon>Sphingobacterium</taxon>
    </lineage>
</organism>